<evidence type="ECO:0000256" key="7">
    <source>
        <dbReference type="ARBA" id="ARBA00023015"/>
    </source>
</evidence>
<dbReference type="SUPFAM" id="SSF52768">
    <property type="entry name" value="Arginase/deacetylase"/>
    <property type="match status" value="1"/>
</dbReference>
<evidence type="ECO:0000256" key="3">
    <source>
        <dbReference type="ARBA" id="ARBA00012111"/>
    </source>
</evidence>
<proteinExistence type="inferred from homology"/>
<dbReference type="EC" id="3.5.1.98" evidence="3"/>
<comment type="subcellular location">
    <subcellularLocation>
        <location evidence="1">Nucleus</location>
    </subcellularLocation>
</comment>
<evidence type="ECO:0000313" key="14">
    <source>
        <dbReference type="Proteomes" id="UP001479436"/>
    </source>
</evidence>
<dbReference type="InterPro" id="IPR000286">
    <property type="entry name" value="HDACs"/>
</dbReference>
<dbReference type="InterPro" id="IPR037138">
    <property type="entry name" value="His_deacetylse_dom_sf"/>
</dbReference>
<evidence type="ECO:0000256" key="2">
    <source>
        <dbReference type="ARBA" id="ARBA00007738"/>
    </source>
</evidence>
<reference evidence="13 14" key="1">
    <citation type="submission" date="2023-04" db="EMBL/GenBank/DDBJ databases">
        <title>Genome of Basidiobolus ranarum AG-B5.</title>
        <authorList>
            <person name="Stajich J.E."/>
            <person name="Carter-House D."/>
            <person name="Gryganskyi A."/>
        </authorList>
    </citation>
    <scope>NUCLEOTIDE SEQUENCE [LARGE SCALE GENOMIC DNA]</scope>
    <source>
        <strain evidence="13 14">AG-B5</strain>
    </source>
</reference>
<dbReference type="InterPro" id="IPR023696">
    <property type="entry name" value="Ureohydrolase_dom_sf"/>
</dbReference>
<gene>
    <name evidence="13" type="primary">HDA1_3</name>
    <name evidence="13" type="ORF">K7432_006111</name>
</gene>
<dbReference type="InterPro" id="IPR023801">
    <property type="entry name" value="His_deacetylse_dom"/>
</dbReference>
<keyword evidence="14" id="KW-1185">Reference proteome</keyword>
<evidence type="ECO:0000256" key="10">
    <source>
        <dbReference type="SAM" id="MobiDB-lite"/>
    </source>
</evidence>
<organism evidence="13 14">
    <name type="scientific">Basidiobolus ranarum</name>
    <dbReference type="NCBI Taxonomy" id="34480"/>
    <lineage>
        <taxon>Eukaryota</taxon>
        <taxon>Fungi</taxon>
        <taxon>Fungi incertae sedis</taxon>
        <taxon>Zoopagomycota</taxon>
        <taxon>Entomophthoromycotina</taxon>
        <taxon>Basidiobolomycetes</taxon>
        <taxon>Basidiobolales</taxon>
        <taxon>Basidiobolaceae</taxon>
        <taxon>Basidiobolus</taxon>
    </lineage>
</organism>
<feature type="region of interest" description="Disordered" evidence="10">
    <location>
        <begin position="1"/>
        <end position="33"/>
    </location>
</feature>
<sequence length="644" mass="72140">MGTKSRRRRLHSNQKKRRLDSPPEVKVHPTHRPDTGLVYDVRLAYHAPVVTGLPHPEESLRAYHIYEKIAASGCLSRCAKVNCREATEEELLLVHTKRHVTEITDSSALSEEKLAALANQHDSLYLNSMSSHCAKLACGGVIELCRTVYQGKIKNGMAIVRPPGHHAEPDEPMGFCLYNNVAVATKCLQKYHHAKRILIVDWDVHHGNGIQKAFLSDPNVLYFSLHRYEDAKFYPYETTAAHYIVGEGEGKGRTINVPWPCAGMGDFDYLYAFSKLLMPIAYEFAPEIVIVASGFNAGSGDLMGGSFVSPAGFAHMTQKLKSLAGGKLVLSLEGGYNYDIISESALACVRVLIGEDPPPLQPGIPSPKCIELIEKVAQIHSVYWKSLRELNIKSAFSDDLNKRVEQRQKLSVERSKKLIDEFGLSKLPITGSNVPEYFHEEVFQTDRTLISSVLVVFLHDMNHPKATSQKESSLLDIANKTLGKFLVNNWELIDVNIPYFNDFQDEDRRVVDRLLRYIWDRHIKTTTQKKIIFVATGYGAVSVAHLVTLIDGIEKYPIFMSLIPGDELPTISPEKSGWFVKNSYISVDPTVRAQHHSPCFGNLVGSGKHDELPMDTLERLTMELFESIEGWLTLMKSTATANQP</sequence>
<keyword evidence="7" id="KW-0805">Transcription regulation</keyword>
<keyword evidence="9" id="KW-0539">Nucleus</keyword>
<dbReference type="GO" id="GO:0141221">
    <property type="term" value="F:histone deacetylase activity, hydrolytic mechanism"/>
    <property type="evidence" value="ECO:0007669"/>
    <property type="project" value="UniProtKB-EC"/>
</dbReference>
<evidence type="ECO:0000256" key="9">
    <source>
        <dbReference type="ARBA" id="ARBA00023242"/>
    </source>
</evidence>
<dbReference type="Proteomes" id="UP001479436">
    <property type="component" value="Unassembled WGS sequence"/>
</dbReference>
<dbReference type="InterPro" id="IPR019154">
    <property type="entry name" value="Arb2-like_domain"/>
</dbReference>
<dbReference type="Pfam" id="PF09757">
    <property type="entry name" value="Arb2-like"/>
    <property type="match status" value="1"/>
</dbReference>
<evidence type="ECO:0000256" key="8">
    <source>
        <dbReference type="ARBA" id="ARBA00023163"/>
    </source>
</evidence>
<feature type="compositionally biased region" description="Basic residues" evidence="10">
    <location>
        <begin position="1"/>
        <end position="18"/>
    </location>
</feature>
<feature type="compositionally biased region" description="Basic and acidic residues" evidence="10">
    <location>
        <begin position="19"/>
        <end position="33"/>
    </location>
</feature>
<evidence type="ECO:0000256" key="4">
    <source>
        <dbReference type="ARBA" id="ARBA00022491"/>
    </source>
</evidence>
<keyword evidence="4" id="KW-0678">Repressor</keyword>
<dbReference type="PANTHER" id="PTHR10625">
    <property type="entry name" value="HISTONE DEACETYLASE HDAC1-RELATED"/>
    <property type="match status" value="1"/>
</dbReference>
<dbReference type="PRINTS" id="PR01270">
    <property type="entry name" value="HDASUPER"/>
</dbReference>
<feature type="domain" description="Histone deacetylase" evidence="11">
    <location>
        <begin position="55"/>
        <end position="352"/>
    </location>
</feature>
<comment type="caution">
    <text evidence="13">The sequence shown here is derived from an EMBL/GenBank/DDBJ whole genome shotgun (WGS) entry which is preliminary data.</text>
</comment>
<keyword evidence="6" id="KW-0156">Chromatin regulator</keyword>
<dbReference type="PANTHER" id="PTHR10625:SF5">
    <property type="entry name" value="HISTONE DEACETYLASE"/>
    <property type="match status" value="1"/>
</dbReference>
<evidence type="ECO:0000313" key="13">
    <source>
        <dbReference type="EMBL" id="KAK9717557.1"/>
    </source>
</evidence>
<dbReference type="EMBL" id="JASJQH010007135">
    <property type="protein sequence ID" value="KAK9717557.1"/>
    <property type="molecule type" value="Genomic_DNA"/>
</dbReference>
<name>A0ABR2W245_9FUNG</name>
<evidence type="ECO:0000256" key="6">
    <source>
        <dbReference type="ARBA" id="ARBA00022853"/>
    </source>
</evidence>
<feature type="domain" description="Arb2-like" evidence="12">
    <location>
        <begin position="414"/>
        <end position="588"/>
    </location>
</feature>
<dbReference type="Gene3D" id="3.40.800.20">
    <property type="entry name" value="Histone deacetylase domain"/>
    <property type="match status" value="1"/>
</dbReference>
<dbReference type="Pfam" id="PF00850">
    <property type="entry name" value="Hist_deacetyl"/>
    <property type="match status" value="1"/>
</dbReference>
<protein>
    <recommendedName>
        <fullName evidence="3">histone deacetylase</fullName>
        <ecNumber evidence="3">3.5.1.98</ecNumber>
    </recommendedName>
</protein>
<keyword evidence="8" id="KW-0804">Transcription</keyword>
<evidence type="ECO:0000256" key="5">
    <source>
        <dbReference type="ARBA" id="ARBA00022801"/>
    </source>
</evidence>
<accession>A0ABR2W245</accession>
<evidence type="ECO:0000256" key="1">
    <source>
        <dbReference type="ARBA" id="ARBA00004123"/>
    </source>
</evidence>
<comment type="similarity">
    <text evidence="2">Belongs to the histone deacetylase family. HD type 2 subfamily.</text>
</comment>
<keyword evidence="5 13" id="KW-0378">Hydrolase</keyword>
<evidence type="ECO:0000259" key="11">
    <source>
        <dbReference type="Pfam" id="PF00850"/>
    </source>
</evidence>
<evidence type="ECO:0000259" key="12">
    <source>
        <dbReference type="Pfam" id="PF09757"/>
    </source>
</evidence>